<accession>A0A6M5ZXK5</accession>
<sequence length="223" mass="25273">MACVLTALVRVNQHLFFWGLRRHIAISSAFRTMSFVIRDCIDQPIILRENRSTTTARYSQPSWVLSDAHPLERIMAIVQVMDLFDEPMKILMLARHFGGAYVEEHERANKLQATLDMMSEPKCAPAPDLSGDNIGIESKEREIASLKSSLGMLITALKLMATHNGFKMPELTGDEHPAAIRQLLGAMADNMDEAKSRIEDMMRELAHRHDLNDQPHKMQQVSH</sequence>
<proteinExistence type="predicted"/>
<reference evidence="1" key="1">
    <citation type="submission" date="2019-10" db="EMBL/GenBank/DDBJ databases">
        <title>Tracking microevolution events of conjugative virulence plasmid p15WZ-82_Vir during transmission.</title>
        <authorList>
            <person name="Yang X."/>
        </authorList>
    </citation>
    <scope>NUCLEOTIDE SEQUENCE</scope>
    <source>
        <strain evidence="1">GH27</strain>
        <plasmid evidence="1">pGH27_175</plasmid>
    </source>
</reference>
<keyword evidence="1" id="KW-0614">Plasmid</keyword>
<evidence type="ECO:0000313" key="1">
    <source>
        <dbReference type="EMBL" id="QJX11312.1"/>
    </source>
</evidence>
<name>A0A6M5ZXK5_KLEPN</name>
<dbReference type="AlphaFoldDB" id="A0A6M5ZXK5"/>
<organism evidence="1">
    <name type="scientific">Klebsiella pneumoniae</name>
    <dbReference type="NCBI Taxonomy" id="573"/>
    <lineage>
        <taxon>Bacteria</taxon>
        <taxon>Pseudomonadati</taxon>
        <taxon>Pseudomonadota</taxon>
        <taxon>Gammaproteobacteria</taxon>
        <taxon>Enterobacterales</taxon>
        <taxon>Enterobacteriaceae</taxon>
        <taxon>Klebsiella/Raoultella group</taxon>
        <taxon>Klebsiella</taxon>
        <taxon>Klebsiella pneumoniae complex</taxon>
    </lineage>
</organism>
<protein>
    <submittedName>
        <fullName evidence="1">Uncharacterized protein</fullName>
    </submittedName>
</protein>
<geneLocation type="plasmid" evidence="1">
    <name>pGH27_175</name>
</geneLocation>
<dbReference type="EMBL" id="MN543571">
    <property type="protein sequence ID" value="QJX11312.1"/>
    <property type="molecule type" value="Genomic_DNA"/>
</dbReference>